<sequence>MRHSGDWMTLVDDRVLEYIRENESGSPTEMMKEGPIHYSRQHIARRCRKLADEGLLNHLGNGVYVLTDDGEAYLDGKLDTQNWVRLDENGGAAANGVGDAGEEQEG</sequence>
<proteinExistence type="predicted"/>
<dbReference type="Proteomes" id="UP000252985">
    <property type="component" value="Chromosome"/>
</dbReference>
<dbReference type="KEGG" id="haq:DU484_18135"/>
<evidence type="ECO:0000313" key="1">
    <source>
        <dbReference type="EMBL" id="AXG11619.1"/>
    </source>
</evidence>
<dbReference type="Gene3D" id="1.10.10.10">
    <property type="entry name" value="Winged helix-like DNA-binding domain superfamily/Winged helix DNA-binding domain"/>
    <property type="match status" value="1"/>
</dbReference>
<protein>
    <submittedName>
        <fullName evidence="1">MarR family transcriptional regulator</fullName>
    </submittedName>
</protein>
<dbReference type="RefSeq" id="WP_114606626.1">
    <property type="nucleotide sequence ID" value="NZ_CP031148.1"/>
</dbReference>
<dbReference type="EMBL" id="CP031148">
    <property type="protein sequence ID" value="AXG11619.1"/>
    <property type="molecule type" value="Genomic_DNA"/>
</dbReference>
<reference evidence="1 2" key="1">
    <citation type="submission" date="2018-07" db="EMBL/GenBank/DDBJ databases">
        <title>Genome sequences of Haloplanus sp. CBA1112.</title>
        <authorList>
            <person name="Kim Y.B."/>
            <person name="Roh S.W."/>
        </authorList>
    </citation>
    <scope>NUCLEOTIDE SEQUENCE [LARGE SCALE GENOMIC DNA]</scope>
    <source>
        <strain evidence="1 2">CBA1112</strain>
    </source>
</reference>
<dbReference type="SUPFAM" id="SSF46785">
    <property type="entry name" value="Winged helix' DNA-binding domain"/>
    <property type="match status" value="1"/>
</dbReference>
<gene>
    <name evidence="1" type="ORF">DU484_18135</name>
</gene>
<dbReference type="InterPro" id="IPR036388">
    <property type="entry name" value="WH-like_DNA-bd_sf"/>
</dbReference>
<accession>A0A345EHE7</accession>
<name>A0A345EHE7_9EURY</name>
<dbReference type="InterPro" id="IPR036390">
    <property type="entry name" value="WH_DNA-bd_sf"/>
</dbReference>
<dbReference type="AlphaFoldDB" id="A0A345EHE7"/>
<dbReference type="GeneID" id="37288939"/>
<organism evidence="1 2">
    <name type="scientific">Haloplanus rubicundus</name>
    <dbReference type="NCBI Taxonomy" id="1547898"/>
    <lineage>
        <taxon>Archaea</taxon>
        <taxon>Methanobacteriati</taxon>
        <taxon>Methanobacteriota</taxon>
        <taxon>Stenosarchaea group</taxon>
        <taxon>Halobacteria</taxon>
        <taxon>Halobacteriales</taxon>
        <taxon>Haloferacaceae</taxon>
        <taxon>Haloplanus</taxon>
    </lineage>
</organism>
<evidence type="ECO:0000313" key="2">
    <source>
        <dbReference type="Proteomes" id="UP000252985"/>
    </source>
</evidence>